<evidence type="ECO:0000313" key="2">
    <source>
        <dbReference type="Proteomes" id="UP000799755"/>
    </source>
</evidence>
<organism evidence="1 2">
    <name type="scientific">Lindgomyces ingoldianus</name>
    <dbReference type="NCBI Taxonomy" id="673940"/>
    <lineage>
        <taxon>Eukaryota</taxon>
        <taxon>Fungi</taxon>
        <taxon>Dikarya</taxon>
        <taxon>Ascomycota</taxon>
        <taxon>Pezizomycotina</taxon>
        <taxon>Dothideomycetes</taxon>
        <taxon>Pleosporomycetidae</taxon>
        <taxon>Pleosporales</taxon>
        <taxon>Lindgomycetaceae</taxon>
        <taxon>Lindgomyces</taxon>
    </lineage>
</organism>
<name>A0ACB6QHW9_9PLEO</name>
<comment type="caution">
    <text evidence="1">The sequence shown here is derived from an EMBL/GenBank/DDBJ whole genome shotgun (WGS) entry which is preliminary data.</text>
</comment>
<proteinExistence type="predicted"/>
<dbReference type="EMBL" id="MU003526">
    <property type="protein sequence ID" value="KAF2466105.1"/>
    <property type="molecule type" value="Genomic_DNA"/>
</dbReference>
<reference evidence="1" key="1">
    <citation type="journal article" date="2020" name="Stud. Mycol.">
        <title>101 Dothideomycetes genomes: a test case for predicting lifestyles and emergence of pathogens.</title>
        <authorList>
            <person name="Haridas S."/>
            <person name="Albert R."/>
            <person name="Binder M."/>
            <person name="Bloem J."/>
            <person name="Labutti K."/>
            <person name="Salamov A."/>
            <person name="Andreopoulos B."/>
            <person name="Baker S."/>
            <person name="Barry K."/>
            <person name="Bills G."/>
            <person name="Bluhm B."/>
            <person name="Cannon C."/>
            <person name="Castanera R."/>
            <person name="Culley D."/>
            <person name="Daum C."/>
            <person name="Ezra D."/>
            <person name="Gonzalez J."/>
            <person name="Henrissat B."/>
            <person name="Kuo A."/>
            <person name="Liang C."/>
            <person name="Lipzen A."/>
            <person name="Lutzoni F."/>
            <person name="Magnuson J."/>
            <person name="Mondo S."/>
            <person name="Nolan M."/>
            <person name="Ohm R."/>
            <person name="Pangilinan J."/>
            <person name="Park H.-J."/>
            <person name="Ramirez L."/>
            <person name="Alfaro M."/>
            <person name="Sun H."/>
            <person name="Tritt A."/>
            <person name="Yoshinaga Y."/>
            <person name="Zwiers L.-H."/>
            <person name="Turgeon B."/>
            <person name="Goodwin S."/>
            <person name="Spatafora J."/>
            <person name="Crous P."/>
            <person name="Grigoriev I."/>
        </authorList>
    </citation>
    <scope>NUCLEOTIDE SEQUENCE</scope>
    <source>
        <strain evidence="1">ATCC 200398</strain>
    </source>
</reference>
<gene>
    <name evidence="1" type="ORF">BDR25DRAFT_237788</name>
</gene>
<sequence length="232" mass="26467">LRYFSGGGGPTVSSGAKSNLNRQFDKYREDAANNPDGIAIEGTMKYHNDLDISLEDIISLALHEIVQAPAIGELAREGFVDGWTALNCDTLDKQKGYMKNLQNTLPSSKEAFTKVYKYTFQLAKTGNQKAIPLEAATVYWGLLFKSSYSAVKWSTATSPWVDWWEEFLTSSWKKSVNRDMWNETLKFAQMTLQDEDMSFWNEESSWPSVIDEFVEWVKKNHRKEDGAEAMEE</sequence>
<keyword evidence="2" id="KW-1185">Reference proteome</keyword>
<dbReference type="Proteomes" id="UP000799755">
    <property type="component" value="Unassembled WGS sequence"/>
</dbReference>
<protein>
    <submittedName>
        <fullName evidence="1">DUF298-domain-containing protein</fullName>
    </submittedName>
</protein>
<accession>A0ACB6QHW9</accession>
<evidence type="ECO:0000313" key="1">
    <source>
        <dbReference type="EMBL" id="KAF2466105.1"/>
    </source>
</evidence>
<feature type="non-terminal residue" evidence="1">
    <location>
        <position position="1"/>
    </location>
</feature>